<organism evidence="2 3">
    <name type="scientific">Desulfuromonas thiophila</name>
    <dbReference type="NCBI Taxonomy" id="57664"/>
    <lineage>
        <taxon>Bacteria</taxon>
        <taxon>Pseudomonadati</taxon>
        <taxon>Thermodesulfobacteriota</taxon>
        <taxon>Desulfuromonadia</taxon>
        <taxon>Desulfuromonadales</taxon>
        <taxon>Desulfuromonadaceae</taxon>
        <taxon>Desulfuromonas</taxon>
    </lineage>
</organism>
<dbReference type="STRING" id="57664.SAMN05661003_101263"/>
<dbReference type="RefSeq" id="WP_171906271.1">
    <property type="nucleotide sequence ID" value="NZ_CALFZY010000006.1"/>
</dbReference>
<protein>
    <recommendedName>
        <fullName evidence="1">YgjP-like metallopeptidase domain-containing protein</fullName>
    </recommendedName>
</protein>
<dbReference type="CDD" id="cd07344">
    <property type="entry name" value="M48_yhfN_like"/>
    <property type="match status" value="1"/>
</dbReference>
<dbReference type="Proteomes" id="UP000243205">
    <property type="component" value="Unassembled WGS sequence"/>
</dbReference>
<keyword evidence="3" id="KW-1185">Reference proteome</keyword>
<evidence type="ECO:0000313" key="2">
    <source>
        <dbReference type="EMBL" id="SDD77231.1"/>
    </source>
</evidence>
<dbReference type="Pfam" id="PF01863">
    <property type="entry name" value="YgjP-like"/>
    <property type="match status" value="1"/>
</dbReference>
<proteinExistence type="predicted"/>
<reference evidence="3" key="1">
    <citation type="submission" date="2016-10" db="EMBL/GenBank/DDBJ databases">
        <authorList>
            <person name="Varghese N."/>
            <person name="Submissions S."/>
        </authorList>
    </citation>
    <scope>NUCLEOTIDE SEQUENCE [LARGE SCALE GENOMIC DNA]</scope>
    <source>
        <strain evidence="3">DSM 8987</strain>
    </source>
</reference>
<evidence type="ECO:0000313" key="3">
    <source>
        <dbReference type="Proteomes" id="UP000243205"/>
    </source>
</evidence>
<accession>A0A1G6XGQ5</accession>
<dbReference type="PANTHER" id="PTHR30399:SF1">
    <property type="entry name" value="UTP PYROPHOSPHATASE"/>
    <property type="match status" value="1"/>
</dbReference>
<dbReference type="InterPro" id="IPR002725">
    <property type="entry name" value="YgjP-like_metallopeptidase"/>
</dbReference>
<dbReference type="EMBL" id="FNAQ01000001">
    <property type="protein sequence ID" value="SDD77231.1"/>
    <property type="molecule type" value="Genomic_DNA"/>
</dbReference>
<gene>
    <name evidence="2" type="ORF">SAMN05661003_101263</name>
</gene>
<name>A0A1G6XGQ5_9BACT</name>
<sequence>MSATVSCQACQLAGIALQLQRKAVRNLNLRVLPPDGQVRLSVPLRLPLAVAEAFVARKRDWILHQQQRLRQQSQPPADLGDPALLWHWGIAHQLQRSASSALPLGLPHACPPQSAEHSALPQLRLPTTWDLAQLQRWQAEQVRQALQPLLQPWQQRLQVQLRQFSIRTMRSRWGSCTPARASIRLNSALAGYPPVCLEYVLVHELTHLLEPSHNARFCALLDQFLPDWRSCRALLRQPRPLPRLTPPA</sequence>
<evidence type="ECO:0000259" key="1">
    <source>
        <dbReference type="Pfam" id="PF01863"/>
    </source>
</evidence>
<dbReference type="PANTHER" id="PTHR30399">
    <property type="entry name" value="UNCHARACTERIZED PROTEIN YGJP"/>
    <property type="match status" value="1"/>
</dbReference>
<feature type="domain" description="YgjP-like metallopeptidase" evidence="1">
    <location>
        <begin position="27"/>
        <end position="237"/>
    </location>
</feature>
<dbReference type="AlphaFoldDB" id="A0A1G6XGQ5"/>
<dbReference type="Gene3D" id="3.30.2010.10">
    <property type="entry name" value="Metalloproteases ('zincins'), catalytic domain"/>
    <property type="match status" value="1"/>
</dbReference>
<dbReference type="InterPro" id="IPR053136">
    <property type="entry name" value="UTP_pyrophosphatase-like"/>
</dbReference>